<feature type="signal peptide" evidence="2">
    <location>
        <begin position="1"/>
        <end position="27"/>
    </location>
</feature>
<dbReference type="RefSeq" id="WP_200597337.1">
    <property type="nucleotide sequence ID" value="NZ_JAEPBG010000019.1"/>
</dbReference>
<gene>
    <name evidence="4" type="ORF">JJB74_26915</name>
</gene>
<evidence type="ECO:0000256" key="1">
    <source>
        <dbReference type="SAM" id="MobiDB-lite"/>
    </source>
</evidence>
<evidence type="ECO:0000313" key="5">
    <source>
        <dbReference type="Proteomes" id="UP000622890"/>
    </source>
</evidence>
<feature type="chain" id="PRO_5037020717" evidence="2">
    <location>
        <begin position="28"/>
        <end position="170"/>
    </location>
</feature>
<evidence type="ECO:0000259" key="3">
    <source>
        <dbReference type="Pfam" id="PF11008"/>
    </source>
</evidence>
<evidence type="ECO:0000313" key="4">
    <source>
        <dbReference type="EMBL" id="MBK4738270.1"/>
    </source>
</evidence>
<sequence length="170" mass="17848">MKSPLLQFTLACLLAIVLITASSKRPAGSVFVDLAPTTADRADVYLYRGHALAAIGDAFTVRVDGQRVGMLHDASYLQLSMSPGQHRLEVAPGGIAEPVTIDVAAEAGSRAFYEFRFPTGLAMRPSFPDAAIVQIDRDAALAALPRLHGSASASPRPTQAAYLAGLTSSP</sequence>
<evidence type="ECO:0000256" key="2">
    <source>
        <dbReference type="SAM" id="SignalP"/>
    </source>
</evidence>
<accession>A0A934SXB5</accession>
<feature type="domain" description="DUF2846" evidence="3">
    <location>
        <begin position="39"/>
        <end position="116"/>
    </location>
</feature>
<keyword evidence="5" id="KW-1185">Reference proteome</keyword>
<protein>
    <submittedName>
        <fullName evidence="4">DUF2846 domain-containing protein</fullName>
    </submittedName>
</protein>
<keyword evidence="2" id="KW-0732">Signal</keyword>
<reference evidence="4" key="1">
    <citation type="submission" date="2021-01" db="EMBL/GenBank/DDBJ databases">
        <title>Genome sequence of strain Noviherbaspirillum sp. DKR-6.</title>
        <authorList>
            <person name="Chaudhary D.K."/>
        </authorList>
    </citation>
    <scope>NUCLEOTIDE SEQUENCE</scope>
    <source>
        <strain evidence="4">DKR-6</strain>
    </source>
</reference>
<comment type="caution">
    <text evidence="4">The sequence shown here is derived from an EMBL/GenBank/DDBJ whole genome shotgun (WGS) entry which is preliminary data.</text>
</comment>
<proteinExistence type="predicted"/>
<dbReference type="InterPro" id="IPR022548">
    <property type="entry name" value="DUF2846"/>
</dbReference>
<name>A0A934SXB5_9BURK</name>
<organism evidence="4 5">
    <name type="scientific">Noviherbaspirillum pedocola</name>
    <dbReference type="NCBI Taxonomy" id="2801341"/>
    <lineage>
        <taxon>Bacteria</taxon>
        <taxon>Pseudomonadati</taxon>
        <taxon>Pseudomonadota</taxon>
        <taxon>Betaproteobacteria</taxon>
        <taxon>Burkholderiales</taxon>
        <taxon>Oxalobacteraceae</taxon>
        <taxon>Noviherbaspirillum</taxon>
    </lineage>
</organism>
<dbReference type="Proteomes" id="UP000622890">
    <property type="component" value="Unassembled WGS sequence"/>
</dbReference>
<feature type="region of interest" description="Disordered" evidence="1">
    <location>
        <begin position="148"/>
        <end position="170"/>
    </location>
</feature>
<dbReference type="EMBL" id="JAEPBG010000019">
    <property type="protein sequence ID" value="MBK4738270.1"/>
    <property type="molecule type" value="Genomic_DNA"/>
</dbReference>
<dbReference type="AlphaFoldDB" id="A0A934SXB5"/>
<dbReference type="Pfam" id="PF11008">
    <property type="entry name" value="DUF2846"/>
    <property type="match status" value="1"/>
</dbReference>